<dbReference type="InterPro" id="IPR048279">
    <property type="entry name" value="MdtK-like"/>
</dbReference>
<dbReference type="RefSeq" id="WP_047242550.1">
    <property type="nucleotide sequence ID" value="NZ_CP010060.1"/>
</dbReference>
<keyword evidence="13" id="KW-0046">Antibiotic resistance</keyword>
<evidence type="ECO:0000256" key="8">
    <source>
        <dbReference type="ARBA" id="ARBA00022475"/>
    </source>
</evidence>
<evidence type="ECO:0000256" key="10">
    <source>
        <dbReference type="ARBA" id="ARBA00022989"/>
    </source>
</evidence>
<evidence type="ECO:0000256" key="5">
    <source>
        <dbReference type="ARBA" id="ARBA00022106"/>
    </source>
</evidence>
<keyword evidence="8" id="KW-1003">Cell membrane</keyword>
<dbReference type="Pfam" id="PF01554">
    <property type="entry name" value="MatE"/>
    <property type="match status" value="2"/>
</dbReference>
<evidence type="ECO:0000256" key="13">
    <source>
        <dbReference type="ARBA" id="ARBA00023251"/>
    </source>
</evidence>
<keyword evidence="12" id="KW-0472">Membrane</keyword>
<dbReference type="GO" id="GO:0006811">
    <property type="term" value="P:monoatomic ion transport"/>
    <property type="evidence" value="ECO:0007669"/>
    <property type="project" value="UniProtKB-KW"/>
</dbReference>
<protein>
    <recommendedName>
        <fullName evidence="5">Multidrug export protein MepA</fullName>
    </recommendedName>
    <alternativeName>
        <fullName evidence="14">Multidrug-efflux transporter</fullName>
    </alternativeName>
    <alternativeName>
        <fullName evidence="4">Probable multidrug resistance protein NorM</fullName>
    </alternativeName>
</protein>
<dbReference type="EMBL" id="NFLC01000021">
    <property type="protein sequence ID" value="OUQ09555.1"/>
    <property type="molecule type" value="Genomic_DNA"/>
</dbReference>
<dbReference type="PANTHER" id="PTHR43298">
    <property type="entry name" value="MULTIDRUG RESISTANCE PROTEIN NORM-RELATED"/>
    <property type="match status" value="1"/>
</dbReference>
<evidence type="ECO:0000256" key="12">
    <source>
        <dbReference type="ARBA" id="ARBA00023136"/>
    </source>
</evidence>
<evidence type="ECO:0000256" key="7">
    <source>
        <dbReference type="ARBA" id="ARBA00022449"/>
    </source>
</evidence>
<evidence type="ECO:0000313" key="15">
    <source>
        <dbReference type="EMBL" id="OUQ09555.1"/>
    </source>
</evidence>
<organism evidence="15 16">
    <name type="scientific">Enterococcus cecorum</name>
    <dbReference type="NCBI Taxonomy" id="44008"/>
    <lineage>
        <taxon>Bacteria</taxon>
        <taxon>Bacillati</taxon>
        <taxon>Bacillota</taxon>
        <taxon>Bacilli</taxon>
        <taxon>Lactobacillales</taxon>
        <taxon>Enterococcaceae</taxon>
        <taxon>Enterococcus</taxon>
    </lineage>
</organism>
<evidence type="ECO:0000256" key="6">
    <source>
        <dbReference type="ARBA" id="ARBA00022448"/>
    </source>
</evidence>
<dbReference type="InterPro" id="IPR045070">
    <property type="entry name" value="MATE_MepA-like"/>
</dbReference>
<evidence type="ECO:0000313" key="16">
    <source>
        <dbReference type="Proteomes" id="UP000196074"/>
    </source>
</evidence>
<dbReference type="PANTHER" id="PTHR43298:SF2">
    <property type="entry name" value="FMN_FAD EXPORTER YEEO-RELATED"/>
    <property type="match status" value="1"/>
</dbReference>
<accession>A0A0H2QGB3</accession>
<proteinExistence type="inferred from homology"/>
<evidence type="ECO:0000256" key="2">
    <source>
        <dbReference type="ARBA" id="ARBA00004651"/>
    </source>
</evidence>
<keyword evidence="6" id="KW-0813">Transport</keyword>
<keyword evidence="7" id="KW-0050">Antiport</keyword>
<comment type="subcellular location">
    <subcellularLocation>
        <location evidence="2">Cell membrane</location>
        <topology evidence="2">Multi-pass membrane protein</topology>
    </subcellularLocation>
</comment>
<dbReference type="CDD" id="cd13143">
    <property type="entry name" value="MATE_MepA_like"/>
    <property type="match status" value="1"/>
</dbReference>
<evidence type="ECO:0000256" key="4">
    <source>
        <dbReference type="ARBA" id="ARBA00020268"/>
    </source>
</evidence>
<keyword evidence="11" id="KW-0406">Ion transport</keyword>
<name>A0A0H2QGB3_9ENTE</name>
<dbReference type="GO" id="GO:0042910">
    <property type="term" value="F:xenobiotic transmembrane transporter activity"/>
    <property type="evidence" value="ECO:0007669"/>
    <property type="project" value="InterPro"/>
</dbReference>
<evidence type="ECO:0000256" key="11">
    <source>
        <dbReference type="ARBA" id="ARBA00023065"/>
    </source>
</evidence>
<keyword evidence="9" id="KW-0812">Transmembrane</keyword>
<evidence type="ECO:0000256" key="14">
    <source>
        <dbReference type="ARBA" id="ARBA00031636"/>
    </source>
</evidence>
<dbReference type="NCBIfam" id="TIGR00797">
    <property type="entry name" value="matE"/>
    <property type="match status" value="1"/>
</dbReference>
<dbReference type="Proteomes" id="UP000196074">
    <property type="component" value="Unassembled WGS sequence"/>
</dbReference>
<evidence type="ECO:0000256" key="1">
    <source>
        <dbReference type="ARBA" id="ARBA00003408"/>
    </source>
</evidence>
<dbReference type="PIRSF" id="PIRSF006603">
    <property type="entry name" value="DinF"/>
    <property type="match status" value="1"/>
</dbReference>
<dbReference type="AlphaFoldDB" id="A0A0H2QGB3"/>
<comment type="caution">
    <text evidence="15">The sequence shown here is derived from an EMBL/GenBank/DDBJ whole genome shotgun (WGS) entry which is preliminary data.</text>
</comment>
<sequence>MEEAVKKRAEIHYRKMTEMPVNKLILSLCVPTVISMLITTIYNAADTYFVSKISVSASGAVGILFSLMAILQAFGFMCGHGSGSWISRLLGAREIERARQYSTTGFAMAFLMGIFFLFFGLWLITPLMRFLGSTPTILPYAKSYGFYILIAAPAFTTSCVMNNILRYEGLAKLAMVGLVTGGVLNTILDPILIFTFHLGIQGAGLSTAISQYISMFILFAMFAQKRSQSRIEWRYLNFSPKLMLNIIKNGFPSLTRQGLNSLSNLCLNVQAGLYGDACIAAMSIVAKCMQLMFSVCVGIGQGFQPVSSFNYGAKKFQRVKQGILFTWGFSSLVIAVLSIASFIFAPELIHFFRHDVAILSIGVLALRISCVAQLFLPTVSIANMTFQSTGNSGKATFLACAQNGLFFIPLIYLLPNIYGLMGIQMAQPLAFLLAAMISLPFLLRFIKVLSQ</sequence>
<gene>
    <name evidence="15" type="ORF">B5E88_09785</name>
</gene>
<comment type="function">
    <text evidence="1">Multidrug efflux pump.</text>
</comment>
<dbReference type="GO" id="GO:0015297">
    <property type="term" value="F:antiporter activity"/>
    <property type="evidence" value="ECO:0007669"/>
    <property type="project" value="UniProtKB-KW"/>
</dbReference>
<reference evidence="16" key="1">
    <citation type="submission" date="2017-04" db="EMBL/GenBank/DDBJ databases">
        <title>Function of individual gut microbiota members based on whole genome sequencing of pure cultures obtained from chicken caecum.</title>
        <authorList>
            <person name="Medvecky M."/>
            <person name="Cejkova D."/>
            <person name="Polansky O."/>
            <person name="Karasova D."/>
            <person name="Kubasova T."/>
            <person name="Cizek A."/>
            <person name="Rychlik I."/>
        </authorList>
    </citation>
    <scope>NUCLEOTIDE SEQUENCE [LARGE SCALE GENOMIC DNA]</scope>
    <source>
        <strain evidence="16">An144</strain>
    </source>
</reference>
<keyword evidence="10" id="KW-1133">Transmembrane helix</keyword>
<comment type="similarity">
    <text evidence="3">Belongs to the multi antimicrobial extrusion (MATE) (TC 2.A.66.1) family. MepA subfamily.</text>
</comment>
<evidence type="ECO:0000256" key="9">
    <source>
        <dbReference type="ARBA" id="ARBA00022692"/>
    </source>
</evidence>
<dbReference type="InterPro" id="IPR050222">
    <property type="entry name" value="MATE_MdtK"/>
</dbReference>
<evidence type="ECO:0000256" key="3">
    <source>
        <dbReference type="ARBA" id="ARBA00008417"/>
    </source>
</evidence>
<dbReference type="GO" id="GO:0005886">
    <property type="term" value="C:plasma membrane"/>
    <property type="evidence" value="ECO:0007669"/>
    <property type="project" value="UniProtKB-SubCell"/>
</dbReference>
<dbReference type="GO" id="GO:0046677">
    <property type="term" value="P:response to antibiotic"/>
    <property type="evidence" value="ECO:0007669"/>
    <property type="project" value="UniProtKB-KW"/>
</dbReference>
<dbReference type="InterPro" id="IPR002528">
    <property type="entry name" value="MATE_fam"/>
</dbReference>